<dbReference type="InterPro" id="IPR036186">
    <property type="entry name" value="Serpin_sf"/>
</dbReference>
<dbReference type="AlphaFoldDB" id="A0A8K0CT67"/>
<dbReference type="EMBL" id="VTPC01008203">
    <property type="protein sequence ID" value="KAF2893154.1"/>
    <property type="molecule type" value="Genomic_DNA"/>
</dbReference>
<dbReference type="InterPro" id="IPR023796">
    <property type="entry name" value="Serpin_dom"/>
</dbReference>
<keyword evidence="3" id="KW-0722">Serine protease inhibitor</keyword>
<evidence type="ECO:0000259" key="6">
    <source>
        <dbReference type="SMART" id="SM00093"/>
    </source>
</evidence>
<dbReference type="Proteomes" id="UP000801492">
    <property type="component" value="Unassembled WGS sequence"/>
</dbReference>
<dbReference type="SMART" id="SM00093">
    <property type="entry name" value="SERPIN"/>
    <property type="match status" value="1"/>
</dbReference>
<evidence type="ECO:0000256" key="2">
    <source>
        <dbReference type="ARBA" id="ARBA00022690"/>
    </source>
</evidence>
<name>A0A8K0CT67_IGNLU</name>
<keyword evidence="2" id="KW-0646">Protease inhibitor</keyword>
<dbReference type="OrthoDB" id="9518664at2759"/>
<keyword evidence="5" id="KW-0732">Signal</keyword>
<dbReference type="InterPro" id="IPR023795">
    <property type="entry name" value="Serpin_CS"/>
</dbReference>
<organism evidence="7 8">
    <name type="scientific">Ignelater luminosus</name>
    <name type="common">Cucubano</name>
    <name type="synonym">Pyrophorus luminosus</name>
    <dbReference type="NCBI Taxonomy" id="2038154"/>
    <lineage>
        <taxon>Eukaryota</taxon>
        <taxon>Metazoa</taxon>
        <taxon>Ecdysozoa</taxon>
        <taxon>Arthropoda</taxon>
        <taxon>Hexapoda</taxon>
        <taxon>Insecta</taxon>
        <taxon>Pterygota</taxon>
        <taxon>Neoptera</taxon>
        <taxon>Endopterygota</taxon>
        <taxon>Coleoptera</taxon>
        <taxon>Polyphaga</taxon>
        <taxon>Elateriformia</taxon>
        <taxon>Elateroidea</taxon>
        <taxon>Elateridae</taxon>
        <taxon>Agrypninae</taxon>
        <taxon>Pyrophorini</taxon>
        <taxon>Ignelater</taxon>
    </lineage>
</organism>
<dbReference type="Gene3D" id="2.30.39.10">
    <property type="entry name" value="Alpha-1-antitrypsin, domain 1"/>
    <property type="match status" value="1"/>
</dbReference>
<proteinExistence type="inferred from homology"/>
<evidence type="ECO:0000313" key="7">
    <source>
        <dbReference type="EMBL" id="KAF2893154.1"/>
    </source>
</evidence>
<accession>A0A8K0CT67</accession>
<dbReference type="GO" id="GO:0005615">
    <property type="term" value="C:extracellular space"/>
    <property type="evidence" value="ECO:0007669"/>
    <property type="project" value="InterPro"/>
</dbReference>
<feature type="domain" description="Serpin" evidence="6">
    <location>
        <begin position="37"/>
        <end position="389"/>
    </location>
</feature>
<evidence type="ECO:0000256" key="5">
    <source>
        <dbReference type="SAM" id="SignalP"/>
    </source>
</evidence>
<comment type="similarity">
    <text evidence="1 4">Belongs to the serpin family.</text>
</comment>
<reference evidence="7" key="1">
    <citation type="submission" date="2019-08" db="EMBL/GenBank/DDBJ databases">
        <title>The genome of the North American firefly Photinus pyralis.</title>
        <authorList>
            <consortium name="Photinus pyralis genome working group"/>
            <person name="Fallon T.R."/>
            <person name="Sander Lower S.E."/>
            <person name="Weng J.-K."/>
        </authorList>
    </citation>
    <scope>NUCLEOTIDE SEQUENCE</scope>
    <source>
        <strain evidence="7">TRF0915ILg1</strain>
        <tissue evidence="7">Whole body</tissue>
    </source>
</reference>
<evidence type="ECO:0000256" key="3">
    <source>
        <dbReference type="ARBA" id="ARBA00022900"/>
    </source>
</evidence>
<protein>
    <recommendedName>
        <fullName evidence="6">Serpin domain-containing protein</fullName>
    </recommendedName>
</protein>
<dbReference type="InterPro" id="IPR042178">
    <property type="entry name" value="Serpin_sf_1"/>
</dbReference>
<dbReference type="SUPFAM" id="SSF56574">
    <property type="entry name" value="Serpins"/>
    <property type="match status" value="1"/>
</dbReference>
<gene>
    <name evidence="7" type="ORF">ILUMI_13018</name>
</gene>
<evidence type="ECO:0000256" key="4">
    <source>
        <dbReference type="RuleBase" id="RU000411"/>
    </source>
</evidence>
<dbReference type="CDD" id="cd00172">
    <property type="entry name" value="serpin"/>
    <property type="match status" value="1"/>
</dbReference>
<keyword evidence="8" id="KW-1185">Reference proteome</keyword>
<dbReference type="GO" id="GO:0004867">
    <property type="term" value="F:serine-type endopeptidase inhibitor activity"/>
    <property type="evidence" value="ECO:0007669"/>
    <property type="project" value="UniProtKB-KW"/>
</dbReference>
<dbReference type="PANTHER" id="PTHR11461">
    <property type="entry name" value="SERINE PROTEASE INHIBITOR, SERPIN"/>
    <property type="match status" value="1"/>
</dbReference>
<sequence>MHSGIFGGLLLFYATAVLCKSNLNIRHVSRASNKFGDAIYKQLKKNEGNIIFSPFSVHSVLSMLALGSERETRHELVSKLFLTNFDNLKKGYSALLNSQNETDEILRIANTIFVDKSLTLRKTYKLSTQAVFNTNPRKVDFNNPVRAANNINRWVANKTDDGIPSMLRSDQIEGAVLVLINAIYFKGNWNLRFNKSRTVRGYLFHIPRQDEHVPCEMMVMKPTKHKFFISATFAMLELGFQGTDMKITFIKPYFNLTNLEGVLDSKTFFKLKKNMRLTLVELKIPKFNLGSVFSLKNSIQSLGLGSIFDSPDLSGMFEATPSAEVSDIVQKTVIKVNEDGATVAASSVLIVVARSTAIATPFVLDRPFLFFLYDSKTEIILLRGRIENPVA</sequence>
<feature type="signal peptide" evidence="5">
    <location>
        <begin position="1"/>
        <end position="19"/>
    </location>
</feature>
<dbReference type="InterPro" id="IPR042185">
    <property type="entry name" value="Serpin_sf_2"/>
</dbReference>
<evidence type="ECO:0000256" key="1">
    <source>
        <dbReference type="ARBA" id="ARBA00009500"/>
    </source>
</evidence>
<evidence type="ECO:0000313" key="8">
    <source>
        <dbReference type="Proteomes" id="UP000801492"/>
    </source>
</evidence>
<dbReference type="PANTHER" id="PTHR11461:SF211">
    <property type="entry name" value="GH10112P-RELATED"/>
    <property type="match status" value="1"/>
</dbReference>
<feature type="chain" id="PRO_5035458446" description="Serpin domain-containing protein" evidence="5">
    <location>
        <begin position="20"/>
        <end position="391"/>
    </location>
</feature>
<comment type="caution">
    <text evidence="7">The sequence shown here is derived from an EMBL/GenBank/DDBJ whole genome shotgun (WGS) entry which is preliminary data.</text>
</comment>
<dbReference type="InterPro" id="IPR000215">
    <property type="entry name" value="Serpin_fam"/>
</dbReference>
<dbReference type="Pfam" id="PF00079">
    <property type="entry name" value="Serpin"/>
    <property type="match status" value="1"/>
</dbReference>
<dbReference type="Gene3D" id="3.30.497.10">
    <property type="entry name" value="Antithrombin, subunit I, domain 2"/>
    <property type="match status" value="1"/>
</dbReference>
<dbReference type="PROSITE" id="PS00284">
    <property type="entry name" value="SERPIN"/>
    <property type="match status" value="1"/>
</dbReference>